<dbReference type="InterPro" id="IPR000014">
    <property type="entry name" value="PAS"/>
</dbReference>
<dbReference type="SMART" id="SM00091">
    <property type="entry name" value="PAS"/>
    <property type="match status" value="1"/>
</dbReference>
<organism evidence="2 3">
    <name type="scientific">Psychrosphaera aquimarina</name>
    <dbReference type="NCBI Taxonomy" id="2044854"/>
    <lineage>
        <taxon>Bacteria</taxon>
        <taxon>Pseudomonadati</taxon>
        <taxon>Pseudomonadota</taxon>
        <taxon>Gammaproteobacteria</taxon>
        <taxon>Alteromonadales</taxon>
        <taxon>Pseudoalteromonadaceae</taxon>
        <taxon>Psychrosphaera</taxon>
    </lineage>
</organism>
<reference evidence="2 3" key="1">
    <citation type="submission" date="2023-10" db="EMBL/GenBank/DDBJ databases">
        <title>Psychrosphaera aquimaarina strain SW33 isolated from seawater.</title>
        <authorList>
            <person name="Bayburt H."/>
            <person name="Kim J.M."/>
            <person name="Choi B.J."/>
            <person name="Jeon C.O."/>
        </authorList>
    </citation>
    <scope>NUCLEOTIDE SEQUENCE [LARGE SCALE GENOMIC DNA]</scope>
    <source>
        <strain evidence="2 3">KCTC 52743</strain>
    </source>
</reference>
<dbReference type="Proteomes" id="UP001257914">
    <property type="component" value="Unassembled WGS sequence"/>
</dbReference>
<comment type="caution">
    <text evidence="2">The sequence shown here is derived from an EMBL/GenBank/DDBJ whole genome shotgun (WGS) entry which is preliminary data.</text>
</comment>
<dbReference type="NCBIfam" id="TIGR00229">
    <property type="entry name" value="sensory_box"/>
    <property type="match status" value="1"/>
</dbReference>
<proteinExistence type="predicted"/>
<evidence type="ECO:0000313" key="3">
    <source>
        <dbReference type="Proteomes" id="UP001257914"/>
    </source>
</evidence>
<protein>
    <submittedName>
        <fullName evidence="2">PAS domain-containing protein</fullName>
    </submittedName>
</protein>
<evidence type="ECO:0000313" key="2">
    <source>
        <dbReference type="EMBL" id="MDU0114050.1"/>
    </source>
</evidence>
<gene>
    <name evidence="2" type="ORF">RT723_13800</name>
</gene>
<evidence type="ECO:0000259" key="1">
    <source>
        <dbReference type="PROSITE" id="PS50112"/>
    </source>
</evidence>
<dbReference type="InterPro" id="IPR013656">
    <property type="entry name" value="PAS_4"/>
</dbReference>
<feature type="domain" description="PAS" evidence="1">
    <location>
        <begin position="22"/>
        <end position="77"/>
    </location>
</feature>
<dbReference type="CDD" id="cd00130">
    <property type="entry name" value="PAS"/>
    <property type="match status" value="1"/>
</dbReference>
<dbReference type="RefSeq" id="WP_216056121.1">
    <property type="nucleotide sequence ID" value="NZ_JAWCUA010000010.1"/>
</dbReference>
<name>A0ABU3R3N5_9GAMM</name>
<keyword evidence="3" id="KW-1185">Reference proteome</keyword>
<sequence>MNAHLLETLKHNFDIEMDESSLLNLLIAIIDLSPSIIFVKDDEGRYLIVNQEFEKYFCLRQSDIVGKTDFDIMSKDDAQDCVDSDQPAKSFIGDIHSAIELKETEGGDIQSYLSVNKRVITTALGNLLIGIVAEVKI</sequence>
<dbReference type="Pfam" id="PF08448">
    <property type="entry name" value="PAS_4"/>
    <property type="match status" value="1"/>
</dbReference>
<dbReference type="EMBL" id="JAWCUA010000010">
    <property type="protein sequence ID" value="MDU0114050.1"/>
    <property type="molecule type" value="Genomic_DNA"/>
</dbReference>
<dbReference type="PROSITE" id="PS50112">
    <property type="entry name" value="PAS"/>
    <property type="match status" value="1"/>
</dbReference>
<accession>A0ABU3R3N5</accession>